<evidence type="ECO:0000313" key="2">
    <source>
        <dbReference type="Proteomes" id="UP000007332"/>
    </source>
</evidence>
<gene>
    <name evidence="1" type="ORF">LBUCD034_0119</name>
</gene>
<accession>J9W0H2</accession>
<dbReference type="Proteomes" id="UP000007332">
    <property type="component" value="Chromosome"/>
</dbReference>
<dbReference type="eggNOG" id="ENOG5030BEP">
    <property type="taxonomic scope" value="Bacteria"/>
</dbReference>
<evidence type="ECO:0008006" key="3">
    <source>
        <dbReference type="Google" id="ProtNLM"/>
    </source>
</evidence>
<name>J9W0H2_LENBU</name>
<dbReference type="PATRIC" id="fig|1071400.3.peg.116"/>
<organism evidence="1 2">
    <name type="scientific">Lentilactobacillus buchneri subsp. silagei CD034</name>
    <dbReference type="NCBI Taxonomy" id="1071400"/>
    <lineage>
        <taxon>Bacteria</taxon>
        <taxon>Bacillati</taxon>
        <taxon>Bacillota</taxon>
        <taxon>Bacilli</taxon>
        <taxon>Lactobacillales</taxon>
        <taxon>Lactobacillaceae</taxon>
        <taxon>Lentilactobacillus</taxon>
        <taxon>Lentilactobacillus buchneri subsp. silagei</taxon>
    </lineage>
</organism>
<dbReference type="STRING" id="1071400.LBUCD034_0119"/>
<reference evidence="1 2" key="1">
    <citation type="journal article" date="2012" name="J. Biotechnol.">
        <title>Insights into the completely annotated genome of Lactobacillus buchneri CD034, a strain isolated from stable grass silage.</title>
        <authorList>
            <person name="Heinl S."/>
            <person name="Wibberg D."/>
            <person name="Eikmeyer F."/>
            <person name="Szczepanowski R."/>
            <person name="Blom J."/>
            <person name="Linke B."/>
            <person name="Goesmann A."/>
            <person name="Grabherr R."/>
            <person name="Schwab H."/>
            <person name="Puhler A."/>
            <person name="Schluter A."/>
        </authorList>
    </citation>
    <scope>NUCLEOTIDE SEQUENCE [LARGE SCALE GENOMIC DNA]</scope>
    <source>
        <strain evidence="1 2">CD034</strain>
    </source>
</reference>
<dbReference type="EMBL" id="CP003043">
    <property type="protein sequence ID" value="AFR99231.1"/>
    <property type="molecule type" value="Genomic_DNA"/>
</dbReference>
<proteinExistence type="predicted"/>
<dbReference type="KEGG" id="lbn:LBUCD034_0119"/>
<evidence type="ECO:0000313" key="1">
    <source>
        <dbReference type="EMBL" id="AFR99231.1"/>
    </source>
</evidence>
<dbReference type="RefSeq" id="WP_014939136.1">
    <property type="nucleotide sequence ID" value="NC_018610.1"/>
</dbReference>
<dbReference type="HOGENOM" id="CLU_629758_0_0_9"/>
<dbReference type="AlphaFoldDB" id="J9W0H2"/>
<keyword evidence="2" id="KW-1185">Reference proteome</keyword>
<protein>
    <recommendedName>
        <fullName evidence="3">ApeA N-terminal domain-containing protein</fullName>
    </recommendedName>
</protein>
<sequence length="435" mass="49682">MLGINNNFVITGDWGSSSDNLNVSGTLTFKSGKVTLVTVQRLSLNKDSTPSIFGIGHIKVEGINTDDIVMISLLGVVESKNYSKTKFFPHNTAIQSSNYEYTALSMFTGDVFVSKDIVIRTVKEYPTNFSAWMHSLQDFEQSKEDSGVLQVSAKENQGYVIKSKDGKKTYSFRRSLVPTQQNQVNQINRTIQITDFFQVDDSSGMSLEESMTIGPMVSSWYQLITNKDENIYCNCFTTVTGENITFFNLSKSVSIQQRDYSRETTVLRRTRQWKENMLCSLVNWIRSYEVLAPIAMAIYPPQTLSVDFRIQTECVAIETIVDNYYKEIKKAYYKKKVSYFMEQVDDFVTVDAFKTFPVAENVDSLADKIKQYRNPLSHNYLQAGIKPLEEKVLLFNVLKAMIRDWTLNIIQIDQKSIKTDFQIFSSIPGRVIKAL</sequence>